<dbReference type="AlphaFoldDB" id="A0AAU7DM51"/>
<dbReference type="InterPro" id="IPR036736">
    <property type="entry name" value="ACP-like_sf"/>
</dbReference>
<reference evidence="1" key="1">
    <citation type="submission" date="2023-03" db="EMBL/GenBank/DDBJ databases">
        <title>Edaphobacter sp.</title>
        <authorList>
            <person name="Huber K.J."/>
            <person name="Papendorf J."/>
            <person name="Pilke C."/>
            <person name="Bunk B."/>
            <person name="Sproeer C."/>
            <person name="Pester M."/>
        </authorList>
    </citation>
    <scope>NUCLEOTIDE SEQUENCE</scope>
    <source>
        <strain evidence="1">DSM 110680</strain>
    </source>
</reference>
<dbReference type="Gene3D" id="1.10.1200.10">
    <property type="entry name" value="ACP-like"/>
    <property type="match status" value="1"/>
</dbReference>
<dbReference type="SUPFAM" id="SSF47336">
    <property type="entry name" value="ACP-like"/>
    <property type="match status" value="1"/>
</dbReference>
<sequence>MSDARDRLLSYINGELLKDSTHRAVPDTPLFEDGWIDSLNILKLIAFVELMIGRNIPDEEIVMKNFRTVTMIVEHFGAK</sequence>
<gene>
    <name evidence="1" type="ORF">P8935_05305</name>
</gene>
<dbReference type="EMBL" id="CP121196">
    <property type="protein sequence ID" value="XBH18730.1"/>
    <property type="molecule type" value="Genomic_DNA"/>
</dbReference>
<protein>
    <recommendedName>
        <fullName evidence="2">Acyl carrier protein</fullName>
    </recommendedName>
</protein>
<organism evidence="1">
    <name type="scientific">Telmatobacter sp. DSM 110680</name>
    <dbReference type="NCBI Taxonomy" id="3036704"/>
    <lineage>
        <taxon>Bacteria</taxon>
        <taxon>Pseudomonadati</taxon>
        <taxon>Acidobacteriota</taxon>
        <taxon>Terriglobia</taxon>
        <taxon>Terriglobales</taxon>
        <taxon>Acidobacteriaceae</taxon>
        <taxon>Telmatobacter</taxon>
    </lineage>
</organism>
<dbReference type="RefSeq" id="WP_348263948.1">
    <property type="nucleotide sequence ID" value="NZ_CP121196.1"/>
</dbReference>
<proteinExistence type="predicted"/>
<evidence type="ECO:0000313" key="1">
    <source>
        <dbReference type="EMBL" id="XBH18730.1"/>
    </source>
</evidence>
<name>A0AAU7DM51_9BACT</name>
<evidence type="ECO:0008006" key="2">
    <source>
        <dbReference type="Google" id="ProtNLM"/>
    </source>
</evidence>
<accession>A0AAU7DM51</accession>